<name>L8GYK2_ACACF</name>
<sequence length="469" mass="50584">MKPGVTYIGNISANVQAQFAIDLPYDLTSVVLTLSAETKFSQPLAIMTVLNQKAAADVQPPKTQATISAAFLPKVRAFINVTSSYNNNQLWSSFGICAEVTSAESVVGHNRMTVRQWTFGSAPIAVVRREKGEKDDTVSVLQTQLRDSRGFNLTGYRTGPVGQPPKVVWNHQLESKGTLKLRNNATHLIALSAEGGLQSIDFASGAISQPVPIKIDVSSGNPVSVGFSRDRVVILAGGLGEVRRNSPGFPFLFTFPADFSDGEQCSPSLLADVAVDNLGYSYVSVACGLTDLYVFGPAGRLRFFSRYSNSAFHGLPFTALQDMACWARTCYRGIERYSVGGVPPGYPPVPFVRQEDNTSLLLVSSANKVYALREDVLDAQNPAWQYSLPISTGIGGPSVVAGTQMWLHDNSGLVLVALDAAKGTLSSAFTWPSSYSFQSRWLGMTSTPDGILYATLETPFGVYFFVISP</sequence>
<keyword evidence="2" id="KW-1185">Reference proteome</keyword>
<protein>
    <submittedName>
        <fullName evidence="1">Uncharacterized protein</fullName>
    </submittedName>
</protein>
<dbReference type="EMBL" id="KB007956">
    <property type="protein sequence ID" value="ELR18369.1"/>
    <property type="molecule type" value="Genomic_DNA"/>
</dbReference>
<dbReference type="KEGG" id="acan:ACA1_136800"/>
<dbReference type="GeneID" id="14919153"/>
<gene>
    <name evidence="1" type="ORF">ACA1_136800</name>
</gene>
<evidence type="ECO:0000313" key="1">
    <source>
        <dbReference type="EMBL" id="ELR18369.1"/>
    </source>
</evidence>
<organism evidence="1 2">
    <name type="scientific">Acanthamoeba castellanii (strain ATCC 30010 / Neff)</name>
    <dbReference type="NCBI Taxonomy" id="1257118"/>
    <lineage>
        <taxon>Eukaryota</taxon>
        <taxon>Amoebozoa</taxon>
        <taxon>Discosea</taxon>
        <taxon>Longamoebia</taxon>
        <taxon>Centramoebida</taxon>
        <taxon>Acanthamoebidae</taxon>
        <taxon>Acanthamoeba</taxon>
    </lineage>
</organism>
<proteinExistence type="predicted"/>
<reference evidence="1 2" key="1">
    <citation type="journal article" date="2013" name="Genome Biol.">
        <title>Genome of Acanthamoeba castellanii highlights extensive lateral gene transfer and early evolution of tyrosine kinase signaling.</title>
        <authorList>
            <person name="Clarke M."/>
            <person name="Lohan A.J."/>
            <person name="Liu B."/>
            <person name="Lagkouvardos I."/>
            <person name="Roy S."/>
            <person name="Zafar N."/>
            <person name="Bertelli C."/>
            <person name="Schilde C."/>
            <person name="Kianianmomeni A."/>
            <person name="Burglin T.R."/>
            <person name="Frech C."/>
            <person name="Turcotte B."/>
            <person name="Kopec K.O."/>
            <person name="Synnott J.M."/>
            <person name="Choo C."/>
            <person name="Paponov I."/>
            <person name="Finkler A."/>
            <person name="Soon Heng Tan C."/>
            <person name="Hutchins A.P."/>
            <person name="Weinmeier T."/>
            <person name="Rattei T."/>
            <person name="Chu J.S."/>
            <person name="Gimenez G."/>
            <person name="Irimia M."/>
            <person name="Rigden D.J."/>
            <person name="Fitzpatrick D.A."/>
            <person name="Lorenzo-Morales J."/>
            <person name="Bateman A."/>
            <person name="Chiu C.H."/>
            <person name="Tang P."/>
            <person name="Hegemann P."/>
            <person name="Fromm H."/>
            <person name="Raoult D."/>
            <person name="Greub G."/>
            <person name="Miranda-Saavedra D."/>
            <person name="Chen N."/>
            <person name="Nash P."/>
            <person name="Ginger M.L."/>
            <person name="Horn M."/>
            <person name="Schaap P."/>
            <person name="Caler L."/>
            <person name="Loftus B."/>
        </authorList>
    </citation>
    <scope>NUCLEOTIDE SEQUENCE [LARGE SCALE GENOMIC DNA]</scope>
    <source>
        <strain evidence="1 2">Neff</strain>
    </source>
</reference>
<accession>L8GYK2</accession>
<dbReference type="VEuPathDB" id="AmoebaDB:ACA1_136800"/>
<dbReference type="Proteomes" id="UP000011083">
    <property type="component" value="Unassembled WGS sequence"/>
</dbReference>
<dbReference type="AlphaFoldDB" id="L8GYK2"/>
<evidence type="ECO:0000313" key="2">
    <source>
        <dbReference type="Proteomes" id="UP000011083"/>
    </source>
</evidence>
<dbReference type="RefSeq" id="XP_004340397.1">
    <property type="nucleotide sequence ID" value="XM_004340349.1"/>
</dbReference>